<protein>
    <recommendedName>
        <fullName evidence="1">ADP ribosyltransferase domain-containing protein</fullName>
    </recommendedName>
</protein>
<dbReference type="AlphaFoldDB" id="A0A846XSF5"/>
<proteinExistence type="predicted"/>
<dbReference type="Pfam" id="PF03496">
    <property type="entry name" value="ADPrib_exo_Tox"/>
    <property type="match status" value="1"/>
</dbReference>
<dbReference type="Gene3D" id="3.90.176.10">
    <property type="entry name" value="Toxin ADP-ribosyltransferase, Chain A, domain 1"/>
    <property type="match status" value="1"/>
</dbReference>
<evidence type="ECO:0000313" key="2">
    <source>
        <dbReference type="EMBL" id="NKY37423.1"/>
    </source>
</evidence>
<feature type="domain" description="ADP ribosyltransferase" evidence="1">
    <location>
        <begin position="90"/>
        <end position="243"/>
    </location>
</feature>
<dbReference type="GO" id="GO:0005576">
    <property type="term" value="C:extracellular region"/>
    <property type="evidence" value="ECO:0007669"/>
    <property type="project" value="InterPro"/>
</dbReference>
<sequence>MYSRLATAMRALADKLDDNVAALGTARSDCYRNITSVPIGHLLRTAPGADGAGAASVADEIRAAAAQSRAAAISTPRPPLSFPTQKLADDYGNSVWGPFYDRLDHAQRESLRDYWLGSEGINAPLRGDATYPPNWERVGRLDRILNLQPVPARLEAWKTIRFDRLFPECLPSDVQPGRRGHFADFVSTSLTRGGIETLGRTRGRDTDLRIEVPPGTPGFFIGEKSAWSWESELLLGRDLGFELLEWDSSAGRWAGAIRILAPDVAAPGSVK</sequence>
<dbReference type="SUPFAM" id="SSF56399">
    <property type="entry name" value="ADP-ribosylation"/>
    <property type="match status" value="1"/>
</dbReference>
<organism evidence="2 3">
    <name type="scientific">Nocardia speluncae</name>
    <dbReference type="NCBI Taxonomy" id="419477"/>
    <lineage>
        <taxon>Bacteria</taxon>
        <taxon>Bacillati</taxon>
        <taxon>Actinomycetota</taxon>
        <taxon>Actinomycetes</taxon>
        <taxon>Mycobacteriales</taxon>
        <taxon>Nocardiaceae</taxon>
        <taxon>Nocardia</taxon>
    </lineage>
</organism>
<dbReference type="InterPro" id="IPR003540">
    <property type="entry name" value="ADP-ribosyltransferase"/>
</dbReference>
<keyword evidence="3" id="KW-1185">Reference proteome</keyword>
<gene>
    <name evidence="2" type="ORF">HGA13_30795</name>
</gene>
<dbReference type="EMBL" id="JAAXOO010000009">
    <property type="protein sequence ID" value="NKY37423.1"/>
    <property type="molecule type" value="Genomic_DNA"/>
</dbReference>
<dbReference type="Proteomes" id="UP000565715">
    <property type="component" value="Unassembled WGS sequence"/>
</dbReference>
<accession>A0A846XSF5</accession>
<dbReference type="PROSITE" id="PS51996">
    <property type="entry name" value="TR_MART"/>
    <property type="match status" value="1"/>
</dbReference>
<evidence type="ECO:0000313" key="3">
    <source>
        <dbReference type="Proteomes" id="UP000565715"/>
    </source>
</evidence>
<dbReference type="RefSeq" id="WP_157112860.1">
    <property type="nucleotide sequence ID" value="NZ_JAAXOO010000009.1"/>
</dbReference>
<name>A0A846XSF5_9NOCA</name>
<evidence type="ECO:0000259" key="1">
    <source>
        <dbReference type="Pfam" id="PF03496"/>
    </source>
</evidence>
<comment type="caution">
    <text evidence="2">The sequence shown here is derived from an EMBL/GenBank/DDBJ whole genome shotgun (WGS) entry which is preliminary data.</text>
</comment>
<reference evidence="2 3" key="1">
    <citation type="submission" date="2020-04" db="EMBL/GenBank/DDBJ databases">
        <title>MicrobeNet Type strains.</title>
        <authorList>
            <person name="Nicholson A.C."/>
        </authorList>
    </citation>
    <scope>NUCLEOTIDE SEQUENCE [LARGE SCALE GENOMIC DNA]</scope>
    <source>
        <strain evidence="2 3">DSM 45078</strain>
    </source>
</reference>